<feature type="transmembrane region" description="Helical" evidence="1">
    <location>
        <begin position="104"/>
        <end position="122"/>
    </location>
</feature>
<sequence length="414" mass="46041">MFSKWQWLLSHITSTLWVRACLFALVAVIAALLGILADDFEEISLPFDVGISTVDHILDILANSMLMITTFSLSVMVTAYVAATNNVTPRATTLIRKDSTTQNVLATFIGSFLFSLVGIIALNTEMYGHNGRLTLFAFTLAVIVLIIVTIFRWIEHLSLLGRVGETANQLEKTTAEALSHYFKSPTLGANPLYNLEHIPDSATPLYPQQVGYLQHLDMQMLEACAVAFDGEIYLAAVPGTLLHQRKAMAWYTGKPDDKQITGLREAFSIDHERSFDQDPRFGLCVLTEVAQRALSPAINDPGTAIDVISRHLRLLAPWKDSVAPEQQEIQYKHLFITPLDPNNLFDDAFLPIARDGGKMLEVHIRLHKALHALAEQGSEALTQAARECSLKAMEYAEACLTLETEKQVIRAYKM</sequence>
<dbReference type="Proteomes" id="UP000288293">
    <property type="component" value="Unassembled WGS sequence"/>
</dbReference>
<dbReference type="Pfam" id="PF10011">
    <property type="entry name" value="DUF2254"/>
    <property type="match status" value="1"/>
</dbReference>
<feature type="transmembrane region" description="Helical" evidence="1">
    <location>
        <begin position="61"/>
        <end position="83"/>
    </location>
</feature>
<dbReference type="OrthoDB" id="2955631at2"/>
<organism evidence="2 3">
    <name type="scientific">Aliidiomarina minuta</name>
    <dbReference type="NCBI Taxonomy" id="880057"/>
    <lineage>
        <taxon>Bacteria</taxon>
        <taxon>Pseudomonadati</taxon>
        <taxon>Pseudomonadota</taxon>
        <taxon>Gammaproteobacteria</taxon>
        <taxon>Alteromonadales</taxon>
        <taxon>Idiomarinaceae</taxon>
        <taxon>Aliidiomarina</taxon>
    </lineage>
</organism>
<keyword evidence="3" id="KW-1185">Reference proteome</keyword>
<dbReference type="EMBL" id="PIPL01000004">
    <property type="protein sequence ID" value="RUO22976.1"/>
    <property type="molecule type" value="Genomic_DNA"/>
</dbReference>
<keyword evidence="1" id="KW-0472">Membrane</keyword>
<reference evidence="2 3" key="1">
    <citation type="journal article" date="2011" name="Front. Microbiol.">
        <title>Genomic signatures of strain selection and enhancement in Bacillus atrophaeus var. globigii, a historical biowarfare simulant.</title>
        <authorList>
            <person name="Gibbons H.S."/>
            <person name="Broomall S.M."/>
            <person name="McNew L.A."/>
            <person name="Daligault H."/>
            <person name="Chapman C."/>
            <person name="Bruce D."/>
            <person name="Karavis M."/>
            <person name="Krepps M."/>
            <person name="McGregor P.A."/>
            <person name="Hong C."/>
            <person name="Park K.H."/>
            <person name="Akmal A."/>
            <person name="Feldman A."/>
            <person name="Lin J.S."/>
            <person name="Chang W.E."/>
            <person name="Higgs B.W."/>
            <person name="Demirev P."/>
            <person name="Lindquist J."/>
            <person name="Liem A."/>
            <person name="Fochler E."/>
            <person name="Read T.D."/>
            <person name="Tapia R."/>
            <person name="Johnson S."/>
            <person name="Bishop-Lilly K.A."/>
            <person name="Detter C."/>
            <person name="Han C."/>
            <person name="Sozhamannan S."/>
            <person name="Rosenzweig C.N."/>
            <person name="Skowronski E.W."/>
        </authorList>
    </citation>
    <scope>NUCLEOTIDE SEQUENCE [LARGE SCALE GENOMIC DNA]</scope>
    <source>
        <strain evidence="2 3">MLST1</strain>
    </source>
</reference>
<evidence type="ECO:0000256" key="1">
    <source>
        <dbReference type="SAM" id="Phobius"/>
    </source>
</evidence>
<dbReference type="AlphaFoldDB" id="A0A432W1H7"/>
<dbReference type="RefSeq" id="WP_126804617.1">
    <property type="nucleotide sequence ID" value="NZ_PIPL01000004.1"/>
</dbReference>
<dbReference type="InterPro" id="IPR018723">
    <property type="entry name" value="DUF2254_membrane"/>
</dbReference>
<evidence type="ECO:0000313" key="2">
    <source>
        <dbReference type="EMBL" id="RUO22976.1"/>
    </source>
</evidence>
<accession>A0A432W1H7</accession>
<evidence type="ECO:0000313" key="3">
    <source>
        <dbReference type="Proteomes" id="UP000288293"/>
    </source>
</evidence>
<comment type="caution">
    <text evidence="2">The sequence shown here is derived from an EMBL/GenBank/DDBJ whole genome shotgun (WGS) entry which is preliminary data.</text>
</comment>
<keyword evidence="1" id="KW-1133">Transmembrane helix</keyword>
<feature type="transmembrane region" description="Helical" evidence="1">
    <location>
        <begin position="134"/>
        <end position="154"/>
    </location>
</feature>
<keyword evidence="1" id="KW-0812">Transmembrane</keyword>
<name>A0A432W1H7_9GAMM</name>
<protein>
    <submittedName>
        <fullName evidence="2">DUF2254 domain-containing protein</fullName>
    </submittedName>
</protein>
<proteinExistence type="predicted"/>
<gene>
    <name evidence="2" type="ORF">CWE09_13670</name>
</gene>